<dbReference type="InterPro" id="IPR011206">
    <property type="entry name" value="Citrate_lyase_beta/mcl1/mcl2"/>
</dbReference>
<gene>
    <name evidence="8" type="ORF">NT2_07_00770</name>
</gene>
<dbReference type="EMBL" id="BASZ01000007">
    <property type="protein sequence ID" value="GAD50077.1"/>
    <property type="molecule type" value="Genomic_DNA"/>
</dbReference>
<comment type="cofactor">
    <cofactor evidence="1">
        <name>Mg(2+)</name>
        <dbReference type="ChEBI" id="CHEBI:18420"/>
    </cofactor>
</comment>
<dbReference type="PANTHER" id="PTHR32308:SF0">
    <property type="entry name" value="HPCH_HPAI ALDOLASE_CITRATE LYASE DOMAIN-CONTAINING PROTEIN"/>
    <property type="match status" value="1"/>
</dbReference>
<dbReference type="GO" id="GO:0016829">
    <property type="term" value="F:lyase activity"/>
    <property type="evidence" value="ECO:0007669"/>
    <property type="project" value="UniProtKB-KW"/>
</dbReference>
<proteinExistence type="inferred from homology"/>
<keyword evidence="8" id="KW-0456">Lyase</keyword>
<evidence type="ECO:0000256" key="2">
    <source>
        <dbReference type="ARBA" id="ARBA00005568"/>
    </source>
</evidence>
<dbReference type="InterPro" id="IPR040442">
    <property type="entry name" value="Pyrv_kinase-like_dom_sf"/>
</dbReference>
<sequence length="299" mass="31988">MVAMGSELFSARSLLFVPGDSERKMEKAAASAADMLLLDLEDAVAEPTKPAARGLVRAFLDRWAGGNRPWVRINALDTEHALPDLAAIVGGRPGGVMLPKVRSRGDIERLDNYLTALEAASDIPLGSVRVIIVSTETPEGLFAIGTYRDAPRLDAMTWGAEDIATAVGALDNRDDAGEYEHFYQMARSLCLAGAAAAQVVPIETIHGNFRDPEGLKRTATLARRAGFRGMLSIHPDQVDVINAAFTPTAEEVARARRIVDLFAANPGVGALGLDGEMLDVPHLRRAQDTVALADRLAAK</sequence>
<keyword evidence="4 6" id="KW-0460">Magnesium</keyword>
<dbReference type="GO" id="GO:0006107">
    <property type="term" value="P:oxaloacetate metabolic process"/>
    <property type="evidence" value="ECO:0007669"/>
    <property type="project" value="TreeGrafter"/>
</dbReference>
<feature type="binding site" evidence="5">
    <location>
        <position position="136"/>
    </location>
    <ligand>
        <name>substrate</name>
    </ligand>
</feature>
<evidence type="ECO:0000256" key="4">
    <source>
        <dbReference type="ARBA" id="ARBA00022842"/>
    </source>
</evidence>
<dbReference type="Pfam" id="PF03328">
    <property type="entry name" value="HpcH_HpaI"/>
    <property type="match status" value="1"/>
</dbReference>
<comment type="similarity">
    <text evidence="2">Belongs to the HpcH/HpaI aldolase family.</text>
</comment>
<dbReference type="AlphaFoldDB" id="U2YND7"/>
<evidence type="ECO:0000313" key="9">
    <source>
        <dbReference type="Proteomes" id="UP000016568"/>
    </source>
</evidence>
<dbReference type="eggNOG" id="COG2301">
    <property type="taxonomic scope" value="Bacteria"/>
</dbReference>
<dbReference type="PANTHER" id="PTHR32308">
    <property type="entry name" value="LYASE BETA SUBUNIT, PUTATIVE (AFU_ORTHOLOGUE AFUA_4G13030)-RELATED"/>
    <property type="match status" value="1"/>
</dbReference>
<evidence type="ECO:0000256" key="1">
    <source>
        <dbReference type="ARBA" id="ARBA00001946"/>
    </source>
</evidence>
<evidence type="ECO:0000313" key="8">
    <source>
        <dbReference type="EMBL" id="GAD50077.1"/>
    </source>
</evidence>
<evidence type="ECO:0000256" key="3">
    <source>
        <dbReference type="ARBA" id="ARBA00022723"/>
    </source>
</evidence>
<dbReference type="InterPro" id="IPR005000">
    <property type="entry name" value="Aldolase/citrate-lyase_domain"/>
</dbReference>
<organism evidence="8 9">
    <name type="scientific">Caenibius tardaugens NBRC 16725</name>
    <dbReference type="NCBI Taxonomy" id="1219035"/>
    <lineage>
        <taxon>Bacteria</taxon>
        <taxon>Pseudomonadati</taxon>
        <taxon>Pseudomonadota</taxon>
        <taxon>Alphaproteobacteria</taxon>
        <taxon>Sphingomonadales</taxon>
        <taxon>Erythrobacteraceae</taxon>
        <taxon>Caenibius</taxon>
    </lineage>
</organism>
<dbReference type="Gene3D" id="3.20.20.60">
    <property type="entry name" value="Phosphoenolpyruvate-binding domains"/>
    <property type="match status" value="1"/>
</dbReference>
<dbReference type="GO" id="GO:0000287">
    <property type="term" value="F:magnesium ion binding"/>
    <property type="evidence" value="ECO:0007669"/>
    <property type="project" value="TreeGrafter"/>
</dbReference>
<dbReference type="PIRSF" id="PIRSF015582">
    <property type="entry name" value="Cit_lyase_B"/>
    <property type="match status" value="1"/>
</dbReference>
<dbReference type="Proteomes" id="UP000016568">
    <property type="component" value="Unassembled WGS sequence"/>
</dbReference>
<dbReference type="InterPro" id="IPR015813">
    <property type="entry name" value="Pyrv/PenolPyrv_kinase-like_dom"/>
</dbReference>
<evidence type="ECO:0000256" key="5">
    <source>
        <dbReference type="PIRSR" id="PIRSR015582-1"/>
    </source>
</evidence>
<evidence type="ECO:0000259" key="7">
    <source>
        <dbReference type="Pfam" id="PF03328"/>
    </source>
</evidence>
<accession>U2YND7</accession>
<protein>
    <submittedName>
        <fullName evidence="8">Putative citrate lyase beta chain</fullName>
    </submittedName>
</protein>
<feature type="binding site" evidence="6">
    <location>
        <position position="162"/>
    </location>
    <ligand>
        <name>Mg(2+)</name>
        <dbReference type="ChEBI" id="CHEBI:18420"/>
    </ligand>
</feature>
<keyword evidence="9" id="KW-1185">Reference proteome</keyword>
<feature type="domain" description="HpcH/HpaI aldolase/citrate lyase" evidence="7">
    <location>
        <begin position="12"/>
        <end position="235"/>
    </location>
</feature>
<keyword evidence="3 6" id="KW-0479">Metal-binding</keyword>
<evidence type="ECO:0000256" key="6">
    <source>
        <dbReference type="PIRSR" id="PIRSR015582-2"/>
    </source>
</evidence>
<reference evidence="8 9" key="1">
    <citation type="submission" date="2013-09" db="EMBL/GenBank/DDBJ databases">
        <title>Whole genome shotgun sequence of Novosphingobium tardaugens NBRC 16725.</title>
        <authorList>
            <person name="Isaki S."/>
            <person name="Hosoyama A."/>
            <person name="Tsuchikane K."/>
            <person name="Katsumata H."/>
            <person name="Ando Y."/>
            <person name="Yamazaki S."/>
            <person name="Fujita N."/>
        </authorList>
    </citation>
    <scope>NUCLEOTIDE SEQUENCE [LARGE SCALE GENOMIC DNA]</scope>
    <source>
        <strain evidence="8 9">NBRC 16725</strain>
    </source>
</reference>
<feature type="binding site" evidence="6">
    <location>
        <position position="136"/>
    </location>
    <ligand>
        <name>Mg(2+)</name>
        <dbReference type="ChEBI" id="CHEBI:18420"/>
    </ligand>
</feature>
<name>U2YND7_9SPHN</name>
<dbReference type="SUPFAM" id="SSF51621">
    <property type="entry name" value="Phosphoenolpyruvate/pyruvate domain"/>
    <property type="match status" value="1"/>
</dbReference>
<feature type="binding site" evidence="5">
    <location>
        <position position="72"/>
    </location>
    <ligand>
        <name>substrate</name>
    </ligand>
</feature>
<comment type="caution">
    <text evidence="8">The sequence shown here is derived from an EMBL/GenBank/DDBJ whole genome shotgun (WGS) entry which is preliminary data.</text>
</comment>